<dbReference type="Pfam" id="PF18070">
    <property type="entry name" value="Cas9_PI2"/>
    <property type="match status" value="1"/>
</dbReference>
<evidence type="ECO:0000256" key="13">
    <source>
        <dbReference type="HAMAP-Rule" id="MF_01480"/>
    </source>
</evidence>
<evidence type="ECO:0000256" key="4">
    <source>
        <dbReference type="ARBA" id="ARBA00022723"/>
    </source>
</evidence>
<dbReference type="InterPro" id="IPR036397">
    <property type="entry name" value="RNaseH_sf"/>
</dbReference>
<dbReference type="GO" id="GO:0016787">
    <property type="term" value="F:hydrolase activity"/>
    <property type="evidence" value="ECO:0007669"/>
    <property type="project" value="UniProtKB-KW"/>
</dbReference>
<reference evidence="15 16" key="1">
    <citation type="submission" date="2017-04" db="EMBL/GenBank/DDBJ databases">
        <authorList>
            <person name="Veseli I.A."/>
            <person name="Tang C."/>
            <person name="Pombert J.-F."/>
        </authorList>
    </citation>
    <scope>NUCLEOTIDE SEQUENCE [LARGE SCALE GENOMIC DNA]</scope>
    <source>
        <strain evidence="15 16">ATCC 700373</strain>
    </source>
</reference>
<evidence type="ECO:0000256" key="1">
    <source>
        <dbReference type="ARBA" id="ARBA00001946"/>
    </source>
</evidence>
<evidence type="ECO:0000256" key="6">
    <source>
        <dbReference type="ARBA" id="ARBA00022801"/>
    </source>
</evidence>
<dbReference type="HAMAP" id="MF_01480">
    <property type="entry name" value="Cas9"/>
    <property type="match status" value="1"/>
</dbReference>
<accession>A0AAC9RUA6</accession>
<feature type="binding site" evidence="13">
    <location>
        <position position="484"/>
    </location>
    <ligand>
        <name>Mg(2+)</name>
        <dbReference type="ChEBI" id="CHEBI:18420"/>
        <label>1</label>
    </ligand>
</feature>
<name>A0AAC9RUA6_9STAP</name>
<dbReference type="GO" id="GO:0043571">
    <property type="term" value="P:maintenance of CRISPR repeat elements"/>
    <property type="evidence" value="ECO:0007669"/>
    <property type="project" value="UniProtKB-UniRule"/>
</dbReference>
<dbReference type="GO" id="GO:0003677">
    <property type="term" value="F:DNA binding"/>
    <property type="evidence" value="ECO:0007669"/>
    <property type="project" value="UniProtKB-UniRule"/>
</dbReference>
<organism evidence="15 16">
    <name type="scientific">Staphylococcus lutrae</name>
    <dbReference type="NCBI Taxonomy" id="155085"/>
    <lineage>
        <taxon>Bacteria</taxon>
        <taxon>Bacillati</taxon>
        <taxon>Bacillota</taxon>
        <taxon>Bacilli</taxon>
        <taxon>Bacillales</taxon>
        <taxon>Staphylococcaceae</taxon>
        <taxon>Staphylococcus</taxon>
    </lineage>
</organism>
<keyword evidence="6 13" id="KW-0378">Hydrolase</keyword>
<dbReference type="InterPro" id="IPR040555">
    <property type="entry name" value="Cas9_PI2"/>
</dbReference>
<comment type="cofactor">
    <cofactor evidence="1 13">
        <name>Mg(2+)</name>
        <dbReference type="ChEBI" id="CHEBI:18420"/>
    </cofactor>
</comment>
<proteinExistence type="inferred from homology"/>
<dbReference type="InterPro" id="IPR040656">
    <property type="entry name" value="Cas9_WED_dom"/>
</dbReference>
<dbReference type="InterPro" id="IPR049473">
    <property type="entry name" value="Cas9_PI_C"/>
</dbReference>
<evidence type="ECO:0000256" key="2">
    <source>
        <dbReference type="ARBA" id="ARBA00005244"/>
    </source>
</evidence>
<keyword evidence="11" id="KW-0464">Manganese</keyword>
<evidence type="ECO:0000259" key="14">
    <source>
        <dbReference type="PROSITE" id="PS51749"/>
    </source>
</evidence>
<keyword evidence="3 13" id="KW-0540">Nuclease</keyword>
<dbReference type="Pfam" id="PF13395">
    <property type="entry name" value="HNH_4"/>
    <property type="match status" value="1"/>
</dbReference>
<comment type="similarity">
    <text evidence="13">Belongs to the CRISPR-associated Cas9 family.</text>
</comment>
<feature type="binding site" evidence="13">
    <location>
        <position position="484"/>
    </location>
    <ligand>
        <name>Mg(2+)</name>
        <dbReference type="ChEBI" id="CHEBI:18420"/>
        <label>2</label>
    </ligand>
</feature>
<dbReference type="NCBIfam" id="TIGR01865">
    <property type="entry name" value="cas_Csn1"/>
    <property type="match status" value="1"/>
</dbReference>
<sequence>MRNSYILGLDIGITSVGYGIIDRVTREVIDAGVRLFPEANVENNEGRRSKRGARRLKRRRIHRLNRIKQLLKNAGLLEGDVLPKSTNPYEIRVRGLRSPLTKDELVIALLHIAKRRGIHNINIVGDDEETDSTLSTTAQLKKNEKALKGQFVCELQLDRLANAHQVRGEKNRFKTEDIVKEVRALLQQQQNFHNIDNSFVEQYIALLESRRTYYEGPGEGSPYGWDGDIKKWYEMLMGYCTYFPEELRSVKYAYTADLFNALNDLNNLVITRDDNSKLTYAEKYHIIENVFKQKKVPTLKQIAKEIGVNESDIKGYRINKSEKPLFTSFKLYHDLKSVFSDPTKLEDIDLLDRIAVVLTMYQDAESMKAALNTFPEVFSEAEKEKLSALTGYAGTHRLSLKCMNLLIPDLWQTSLNQMELFVKLNLKPQKLDLSQCHQIPTQLVDEFILSPVVKRAFTQSIKVINAIIQKYGLPDDIIIELAREKNSADKRKFLNQLQKKNEKARHEINTLVAQYGQPNAKRLVEKITLHQQQEGKCLYSLKDIPLEQLLKQPYLYEVDHIIPRSVSFDNSMQNKVLVLAEENAKKGNQTPYQYLNSREASMTYPEFKQHILNLSKAKDRISKKKRNYLLEERDINKFDVQKDFINRNLVDTRYATRELASLLKAYFKTHELPVKVKTINGGFTHYLRKVWKFDKDRNKGYKHHAEDALIIANADFLFKNQTLNKIEAILNEPGREVESDTVKVQSEDNYQDLFENTKKAFAIKNFKDFKFSHRVDQKPNRQLVNDTLYSTREVNEDLYVVQTLKDIYSKDNKDVKRLFDKQPEKFLMFQHDPETFKKFELAMKQYAEEKNPLARYYEEQGYITKYAKKGDGPPVKSLKYIGKKVGKHLDVTGDYEDSNRKLVKLSLKSFRFDIYHTDKGYKMVPITYLDVQKKEKYYYIPTEKYEALKQEKGINQNAQFIGSFYYNDLIEFDGELYRVIGINNGDKNLVELDMVDIRYKEYCELNSITTTPRIVKTISPKTQSIEKYTTDILGNLYKAQPGKKPQFIFNKDED</sequence>
<evidence type="ECO:0000256" key="11">
    <source>
        <dbReference type="ARBA" id="ARBA00023211"/>
    </source>
</evidence>
<feature type="binding site" evidence="13">
    <location>
        <position position="480"/>
    </location>
    <ligand>
        <name>Mg(2+)</name>
        <dbReference type="ChEBI" id="CHEBI:18420"/>
        <label>1</label>
    </ligand>
</feature>
<dbReference type="GO" id="GO:0051607">
    <property type="term" value="P:defense response to virus"/>
    <property type="evidence" value="ECO:0007669"/>
    <property type="project" value="UniProtKB-UniRule"/>
</dbReference>
<dbReference type="Pfam" id="PF21574">
    <property type="entry name" value="Cas9_PI_C"/>
    <property type="match status" value="1"/>
</dbReference>
<feature type="domain" description="HNH Cas9-type" evidence="14">
    <location>
        <begin position="483"/>
        <end position="649"/>
    </location>
</feature>
<dbReference type="InterPro" id="IPR055228">
    <property type="entry name" value="Cas9_RuvC"/>
</dbReference>
<evidence type="ECO:0000313" key="16">
    <source>
        <dbReference type="Proteomes" id="UP000242864"/>
    </source>
</evidence>
<evidence type="ECO:0000256" key="7">
    <source>
        <dbReference type="ARBA" id="ARBA00022842"/>
    </source>
</evidence>
<dbReference type="AlphaFoldDB" id="A0AAC9RUA6"/>
<dbReference type="RefSeq" id="WP_085237539.1">
    <property type="nucleotide sequence ID" value="NZ_CP020773.1"/>
</dbReference>
<dbReference type="EMBL" id="CP020773">
    <property type="protein sequence ID" value="ARJ51065.1"/>
    <property type="molecule type" value="Genomic_DNA"/>
</dbReference>
<evidence type="ECO:0000256" key="5">
    <source>
        <dbReference type="ARBA" id="ARBA00022759"/>
    </source>
</evidence>
<dbReference type="InterPro" id="IPR028629">
    <property type="entry name" value="Cas9"/>
</dbReference>
<keyword evidence="16" id="KW-1185">Reference proteome</keyword>
<dbReference type="GO" id="GO:0004519">
    <property type="term" value="F:endonuclease activity"/>
    <property type="evidence" value="ECO:0007669"/>
    <property type="project" value="UniProtKB-UniRule"/>
</dbReference>
<dbReference type="EC" id="3.1.-.-" evidence="13"/>
<dbReference type="Proteomes" id="UP000242864">
    <property type="component" value="Chromosome"/>
</dbReference>
<dbReference type="PROSITE" id="PS51749">
    <property type="entry name" value="HNH_CAS9"/>
    <property type="match status" value="1"/>
</dbReference>
<feature type="binding site" evidence="13">
    <location>
        <position position="10"/>
    </location>
    <ligand>
        <name>Mg(2+)</name>
        <dbReference type="ChEBI" id="CHEBI:18420"/>
        <label>2</label>
    </ligand>
</feature>
<dbReference type="KEGG" id="slz:B5P37_07000"/>
<gene>
    <name evidence="13" type="primary">cas9</name>
    <name evidence="15" type="ORF">B5P37_07000</name>
</gene>
<dbReference type="GO" id="GO:0046872">
    <property type="term" value="F:metal ion binding"/>
    <property type="evidence" value="ECO:0007669"/>
    <property type="project" value="UniProtKB-UniRule"/>
</dbReference>
<dbReference type="Pfam" id="PF22702">
    <property type="entry name" value="Cas9_RuvC"/>
    <property type="match status" value="1"/>
</dbReference>
<keyword evidence="9 13" id="KW-0051">Antiviral defense</keyword>
<keyword evidence="4 13" id="KW-0479">Metal-binding</keyword>
<dbReference type="InterPro" id="IPR033114">
    <property type="entry name" value="HNH_CAS9"/>
</dbReference>
<keyword evidence="10 13" id="KW-0238">DNA-binding</keyword>
<evidence type="ECO:0000256" key="8">
    <source>
        <dbReference type="ARBA" id="ARBA00022884"/>
    </source>
</evidence>
<evidence type="ECO:0000313" key="15">
    <source>
        <dbReference type="EMBL" id="ARJ51065.1"/>
    </source>
</evidence>
<feature type="binding site" evidence="13">
    <location>
        <position position="10"/>
    </location>
    <ligand>
        <name>Mg(2+)</name>
        <dbReference type="ChEBI" id="CHEBI:18420"/>
        <label>1</label>
    </ligand>
</feature>
<feature type="active site" description="For RuvC-like nuclease domain" evidence="13">
    <location>
        <position position="10"/>
    </location>
</feature>
<dbReference type="InterPro" id="IPR003615">
    <property type="entry name" value="HNH_nuc"/>
</dbReference>
<feature type="active site" description="Proton acceptor for HNH nuclease domain" evidence="13">
    <location>
        <position position="560"/>
    </location>
</feature>
<comment type="subunit">
    <text evidence="12 13">Monomer. Binds crRNA and tracrRNA.</text>
</comment>
<evidence type="ECO:0000256" key="3">
    <source>
        <dbReference type="ARBA" id="ARBA00022722"/>
    </source>
</evidence>
<comment type="domain">
    <text evidence="13">Has 2 endonuclease domains. The discontinuous RuvC-like domain cleaves the target DNA noncomplementary to crRNA while the HNH nuclease domain cleaves the target DNA complementary to crRNA.</text>
</comment>
<comment type="similarity">
    <text evidence="2">Belongs to the CRISPR-associated protein Cas9 family. Subtype II-A subfamily.</text>
</comment>
<dbReference type="Gene3D" id="3.30.420.10">
    <property type="entry name" value="Ribonuclease H-like superfamily/Ribonuclease H"/>
    <property type="match status" value="3"/>
</dbReference>
<evidence type="ECO:0000256" key="10">
    <source>
        <dbReference type="ARBA" id="ARBA00023125"/>
    </source>
</evidence>
<keyword evidence="7 13" id="KW-0460">Magnesium</keyword>
<evidence type="ECO:0000256" key="12">
    <source>
        <dbReference type="ARBA" id="ARBA00046380"/>
    </source>
</evidence>
<dbReference type="Pfam" id="PF18061">
    <property type="entry name" value="CRISPR_Cas9_WED"/>
    <property type="match status" value="1"/>
</dbReference>
<keyword evidence="5 13" id="KW-0255">Endonuclease</keyword>
<comment type="function">
    <text evidence="13">CRISPR (clustered regularly interspaced short palindromic repeat) is an adaptive immune system that provides protection against mobile genetic elements (viruses, transposable elements and conjugative plasmids). CRISPR clusters contain spacers, sequences complementary to antecedent mobile elements, and target invading nucleic acids. CRISPR clusters are transcribed and processed into CRISPR RNA (crRNA). In type II CRISPR systems correct processing of pre-crRNA requires a trans-encoded small RNA (tracrRNA), endogenous ribonuclease 3 (rnc) and this protein. The tracrRNA serves as a guide for ribonuclease 3-aided processing of pre-crRNA. Subsequently Cas9/crRNA/tracrRNA endonucleolytically cleaves linear or circular dsDNA target complementary to the spacer; Cas9 is inactive in the absence of the 2 guide RNAs (gRNA). Cas9 recognizes the protospacer adjacent motif (PAM) in the CRISPR repeat sequences to help distinguish self versus nonself, as targets within the bacterial CRISPR locus do not have PAMs. PAM recognition is also required for catalytic activity.</text>
</comment>
<evidence type="ECO:0000256" key="9">
    <source>
        <dbReference type="ARBA" id="ARBA00023118"/>
    </source>
</evidence>
<dbReference type="GO" id="GO:0003723">
    <property type="term" value="F:RNA binding"/>
    <property type="evidence" value="ECO:0007669"/>
    <property type="project" value="UniProtKB-UniRule"/>
</dbReference>
<feature type="binding site" evidence="13">
    <location>
        <position position="704"/>
    </location>
    <ligand>
        <name>Mg(2+)</name>
        <dbReference type="ChEBI" id="CHEBI:18420"/>
        <label>2</label>
    </ligand>
</feature>
<keyword evidence="8 13" id="KW-0694">RNA-binding</keyword>
<protein>
    <recommendedName>
        <fullName evidence="13">CRISPR-associated endonuclease Cas9</fullName>
        <ecNumber evidence="13">3.1.-.-</ecNumber>
    </recommendedName>
</protein>